<dbReference type="RefSeq" id="XP_040654578.1">
    <property type="nucleotide sequence ID" value="XM_040804474.1"/>
</dbReference>
<proteinExistence type="predicted"/>
<keyword evidence="3" id="KW-1185">Reference proteome</keyword>
<evidence type="ECO:0000256" key="1">
    <source>
        <dbReference type="SAM" id="SignalP"/>
    </source>
</evidence>
<gene>
    <name evidence="2" type="ORF">DCS_07188</name>
</gene>
<feature type="chain" id="PRO_5007580453" evidence="1">
    <location>
        <begin position="18"/>
        <end position="299"/>
    </location>
</feature>
<organism evidence="2 3">
    <name type="scientific">Drechmeria coniospora</name>
    <name type="common">Nematophagous fungus</name>
    <name type="synonym">Meria coniospora</name>
    <dbReference type="NCBI Taxonomy" id="98403"/>
    <lineage>
        <taxon>Eukaryota</taxon>
        <taxon>Fungi</taxon>
        <taxon>Dikarya</taxon>
        <taxon>Ascomycota</taxon>
        <taxon>Pezizomycotina</taxon>
        <taxon>Sordariomycetes</taxon>
        <taxon>Hypocreomycetidae</taxon>
        <taxon>Hypocreales</taxon>
        <taxon>Ophiocordycipitaceae</taxon>
        <taxon>Drechmeria</taxon>
    </lineage>
</organism>
<feature type="signal peptide" evidence="1">
    <location>
        <begin position="1"/>
        <end position="17"/>
    </location>
</feature>
<dbReference type="GeneID" id="63719831"/>
<evidence type="ECO:0000313" key="3">
    <source>
        <dbReference type="Proteomes" id="UP000076580"/>
    </source>
</evidence>
<protein>
    <submittedName>
        <fullName evidence="2">Uncharacterized protein</fullName>
    </submittedName>
</protein>
<reference evidence="2 3" key="1">
    <citation type="journal article" date="2016" name="Sci. Rep.">
        <title>Insights into Adaptations to a Near-Obligate Nematode Endoparasitic Lifestyle from the Finished Genome of Drechmeria coniospora.</title>
        <authorList>
            <person name="Zhang L."/>
            <person name="Zhou Z."/>
            <person name="Guo Q."/>
            <person name="Fokkens L."/>
            <person name="Miskei M."/>
            <person name="Pocsi I."/>
            <person name="Zhang W."/>
            <person name="Chen M."/>
            <person name="Wang L."/>
            <person name="Sun Y."/>
            <person name="Donzelli B.G."/>
            <person name="Gibson D.M."/>
            <person name="Nelson D.R."/>
            <person name="Luo J.G."/>
            <person name="Rep M."/>
            <person name="Liu H."/>
            <person name="Yang S."/>
            <person name="Wang J."/>
            <person name="Krasnoff S.B."/>
            <person name="Xu Y."/>
            <person name="Molnar I."/>
            <person name="Lin M."/>
        </authorList>
    </citation>
    <scope>NUCLEOTIDE SEQUENCE [LARGE SCALE GENOMIC DNA]</scope>
    <source>
        <strain evidence="2 3">ARSEF 6962</strain>
    </source>
</reference>
<dbReference type="Proteomes" id="UP000076580">
    <property type="component" value="Chromosome 03"/>
</dbReference>
<name>A0A151GDR1_DRECN</name>
<dbReference type="InParanoid" id="A0A151GDR1"/>
<dbReference type="AlphaFoldDB" id="A0A151GDR1"/>
<evidence type="ECO:0000313" key="2">
    <source>
        <dbReference type="EMBL" id="KYK55226.1"/>
    </source>
</evidence>
<comment type="caution">
    <text evidence="2">The sequence shown here is derived from an EMBL/GenBank/DDBJ whole genome shotgun (WGS) entry which is preliminary data.</text>
</comment>
<accession>A0A151GDR1</accession>
<dbReference type="EMBL" id="LAYC01000003">
    <property type="protein sequence ID" value="KYK55226.1"/>
    <property type="molecule type" value="Genomic_DNA"/>
</dbReference>
<sequence length="299" mass="32349">MRSLALLVPFLVRACDASRSDLDPAVQRRAGWGEDVKDAFVLDPREAVACPTDAGQLEMLTQYSGGKALDAEIYGCVPGLKAFFRSRSGIGAGESDATPTSSRLRRRSRTCADSVKIWGCIRGFDCRHVQSVLATSQCRQFECGSRSMEMQCSPLQEAAPGSEVAVDELIFDVEVADEAGADALGQLVADVGGQRQVDLFPHLGRGESATVAVNIADVFGGAVEVPLRTLSKLKLLYKPMRTSSLFAAVRMRVRHAGSGLFLRYSPIVTSTGMKNCETRLNPVWIGELPFGSWRAELSE</sequence>
<keyword evidence="1" id="KW-0732">Signal</keyword>